<keyword evidence="2" id="KW-1185">Reference proteome</keyword>
<dbReference type="AlphaFoldDB" id="A0A2H3DSS1"/>
<name>A0A2H3DSS1_ARMGA</name>
<evidence type="ECO:0000313" key="2">
    <source>
        <dbReference type="Proteomes" id="UP000217790"/>
    </source>
</evidence>
<dbReference type="EMBL" id="KZ293654">
    <property type="protein sequence ID" value="PBK94502.1"/>
    <property type="molecule type" value="Genomic_DNA"/>
</dbReference>
<protein>
    <submittedName>
        <fullName evidence="1">Uncharacterized protein</fullName>
    </submittedName>
</protein>
<accession>A0A2H3DSS1</accession>
<reference evidence="2" key="1">
    <citation type="journal article" date="2017" name="Nat. Ecol. Evol.">
        <title>Genome expansion and lineage-specific genetic innovations in the forest pathogenic fungi Armillaria.</title>
        <authorList>
            <person name="Sipos G."/>
            <person name="Prasanna A.N."/>
            <person name="Walter M.C."/>
            <person name="O'Connor E."/>
            <person name="Balint B."/>
            <person name="Krizsan K."/>
            <person name="Kiss B."/>
            <person name="Hess J."/>
            <person name="Varga T."/>
            <person name="Slot J."/>
            <person name="Riley R."/>
            <person name="Boka B."/>
            <person name="Rigling D."/>
            <person name="Barry K."/>
            <person name="Lee J."/>
            <person name="Mihaltcheva S."/>
            <person name="LaButti K."/>
            <person name="Lipzen A."/>
            <person name="Waldron R."/>
            <person name="Moloney N.M."/>
            <person name="Sperisen C."/>
            <person name="Kredics L."/>
            <person name="Vagvoelgyi C."/>
            <person name="Patrignani A."/>
            <person name="Fitzpatrick D."/>
            <person name="Nagy I."/>
            <person name="Doyle S."/>
            <person name="Anderson J.B."/>
            <person name="Grigoriev I.V."/>
            <person name="Gueldener U."/>
            <person name="Muensterkoetter M."/>
            <person name="Nagy L.G."/>
        </authorList>
    </citation>
    <scope>NUCLEOTIDE SEQUENCE [LARGE SCALE GENOMIC DNA]</scope>
    <source>
        <strain evidence="2">Ar21-2</strain>
    </source>
</reference>
<dbReference type="Proteomes" id="UP000217790">
    <property type="component" value="Unassembled WGS sequence"/>
</dbReference>
<proteinExistence type="predicted"/>
<dbReference type="OMA" id="ANICWSE"/>
<evidence type="ECO:0000313" key="1">
    <source>
        <dbReference type="EMBL" id="PBK94502.1"/>
    </source>
</evidence>
<organism evidence="1 2">
    <name type="scientific">Armillaria gallica</name>
    <name type="common">Bulbous honey fungus</name>
    <name type="synonym">Armillaria bulbosa</name>
    <dbReference type="NCBI Taxonomy" id="47427"/>
    <lineage>
        <taxon>Eukaryota</taxon>
        <taxon>Fungi</taxon>
        <taxon>Dikarya</taxon>
        <taxon>Basidiomycota</taxon>
        <taxon>Agaricomycotina</taxon>
        <taxon>Agaricomycetes</taxon>
        <taxon>Agaricomycetidae</taxon>
        <taxon>Agaricales</taxon>
        <taxon>Marasmiineae</taxon>
        <taxon>Physalacriaceae</taxon>
        <taxon>Armillaria</taxon>
    </lineage>
</organism>
<gene>
    <name evidence="1" type="ORF">ARMGADRAFT_1062620</name>
</gene>
<dbReference type="InParanoid" id="A0A2H3DSS1"/>
<dbReference type="OrthoDB" id="2588098at2759"/>
<sequence length="190" mass="21806">MGQFWYIINIDTREHLGCWGKLGEFYGAPTSYASIVSLLAGSWQGCRIMCAGDYMQKCPPDVLTPEELAEIKDLPDEVSRLKTLYMLAVETYTKISSWDLYELRGTVLRNWTKRVYVRRDVVVEESARYRGDISQVLLANICWSESGSCALNVDITRGAWAGDRLDVKLLRSVEDKDEWEDVTEEQVKIY</sequence>